<dbReference type="RefSeq" id="WP_275818759.1">
    <property type="nucleotide sequence ID" value="NZ_BAAANM010000013.1"/>
</dbReference>
<protein>
    <submittedName>
        <fullName evidence="2">DUF2470 domain-containing protein</fullName>
    </submittedName>
</protein>
<sequence length="237" mass="25307">MPTAAERMRTLVEGNSSAVLVIPGLDGADPLSMLPSERSVTEEGDIILRFPADSPAVRAATHAEDDELAAVLEITDIAPVAVCHRVRGRAWIAGWLTPAPDGRRPGRLRLEVGEATVDDLWGADPVEPDEFAIARADPLATHEAELLQHLAAAHGGQLGWLCALVDGRDGRCAAPRGAVPVALDRFGLRVRFSADDGVFDARFDFPAPVVDHGELRRAMHALFDSARDAAQREHGGA</sequence>
<evidence type="ECO:0000259" key="1">
    <source>
        <dbReference type="Pfam" id="PF10615"/>
    </source>
</evidence>
<gene>
    <name evidence="2" type="ORF">P2L57_27015</name>
</gene>
<dbReference type="SUPFAM" id="SSF50475">
    <property type="entry name" value="FMN-binding split barrel"/>
    <property type="match status" value="1"/>
</dbReference>
<reference evidence="2 3" key="1">
    <citation type="submission" date="2023-03" db="EMBL/GenBank/DDBJ databases">
        <title>Draft genome sequence of type strain Streptomyces ferralitis JCM 14344.</title>
        <authorList>
            <person name="Klaysubun C."/>
            <person name="Duangmal K."/>
        </authorList>
    </citation>
    <scope>NUCLEOTIDE SEQUENCE [LARGE SCALE GENOMIC DNA]</scope>
    <source>
        <strain evidence="2 3">JCM 14344</strain>
    </source>
</reference>
<name>A0ABT5Z855_9ACTN</name>
<organism evidence="2 3">
    <name type="scientific">Streptantibioticus ferralitis</name>
    <dbReference type="NCBI Taxonomy" id="236510"/>
    <lineage>
        <taxon>Bacteria</taxon>
        <taxon>Bacillati</taxon>
        <taxon>Actinomycetota</taxon>
        <taxon>Actinomycetes</taxon>
        <taxon>Kitasatosporales</taxon>
        <taxon>Streptomycetaceae</taxon>
        <taxon>Streptantibioticus</taxon>
    </lineage>
</organism>
<evidence type="ECO:0000313" key="3">
    <source>
        <dbReference type="Proteomes" id="UP001220022"/>
    </source>
</evidence>
<accession>A0ABT5Z855</accession>
<dbReference type="InterPro" id="IPR037119">
    <property type="entry name" value="Haem_oxidase_HugZ-like_sf"/>
</dbReference>
<keyword evidence="3" id="KW-1185">Reference proteome</keyword>
<evidence type="ECO:0000313" key="2">
    <source>
        <dbReference type="EMBL" id="MDF2259230.1"/>
    </source>
</evidence>
<dbReference type="EMBL" id="JARHTQ010000021">
    <property type="protein sequence ID" value="MDF2259230.1"/>
    <property type="molecule type" value="Genomic_DNA"/>
</dbReference>
<comment type="caution">
    <text evidence="2">The sequence shown here is derived from an EMBL/GenBank/DDBJ whole genome shotgun (WGS) entry which is preliminary data.</text>
</comment>
<dbReference type="Pfam" id="PF10615">
    <property type="entry name" value="DUF2470"/>
    <property type="match status" value="1"/>
</dbReference>
<proteinExistence type="predicted"/>
<dbReference type="Gene3D" id="3.20.180.10">
    <property type="entry name" value="PNP-oxidase-like"/>
    <property type="match status" value="1"/>
</dbReference>
<dbReference type="Proteomes" id="UP001220022">
    <property type="component" value="Unassembled WGS sequence"/>
</dbReference>
<feature type="domain" description="DUF2470" evidence="1">
    <location>
        <begin position="144"/>
        <end position="221"/>
    </location>
</feature>
<dbReference type="InterPro" id="IPR019595">
    <property type="entry name" value="DUF2470"/>
</dbReference>